<accession>A0A4Y2LQV8</accession>
<organism evidence="1 2">
    <name type="scientific">Araneus ventricosus</name>
    <name type="common">Orbweaver spider</name>
    <name type="synonym">Epeira ventricosa</name>
    <dbReference type="NCBI Taxonomy" id="182803"/>
    <lineage>
        <taxon>Eukaryota</taxon>
        <taxon>Metazoa</taxon>
        <taxon>Ecdysozoa</taxon>
        <taxon>Arthropoda</taxon>
        <taxon>Chelicerata</taxon>
        <taxon>Arachnida</taxon>
        <taxon>Araneae</taxon>
        <taxon>Araneomorphae</taxon>
        <taxon>Entelegynae</taxon>
        <taxon>Araneoidea</taxon>
        <taxon>Araneidae</taxon>
        <taxon>Araneus</taxon>
    </lineage>
</organism>
<proteinExistence type="predicted"/>
<reference evidence="1 2" key="1">
    <citation type="journal article" date="2019" name="Sci. Rep.">
        <title>Orb-weaving spider Araneus ventricosus genome elucidates the spidroin gene catalogue.</title>
        <authorList>
            <person name="Kono N."/>
            <person name="Nakamura H."/>
            <person name="Ohtoshi R."/>
            <person name="Moran D.A.P."/>
            <person name="Shinohara A."/>
            <person name="Yoshida Y."/>
            <person name="Fujiwara M."/>
            <person name="Mori M."/>
            <person name="Tomita M."/>
            <person name="Arakawa K."/>
        </authorList>
    </citation>
    <scope>NUCLEOTIDE SEQUENCE [LARGE SCALE GENOMIC DNA]</scope>
</reference>
<gene>
    <name evidence="1" type="ORF">AVEN_87586_1</name>
</gene>
<evidence type="ECO:0000313" key="2">
    <source>
        <dbReference type="Proteomes" id="UP000499080"/>
    </source>
</evidence>
<protein>
    <submittedName>
        <fullName evidence="1">Uncharacterized protein</fullName>
    </submittedName>
</protein>
<dbReference type="EMBL" id="BGPR01006236">
    <property type="protein sequence ID" value="GBN17205.1"/>
    <property type="molecule type" value="Genomic_DNA"/>
</dbReference>
<comment type="caution">
    <text evidence="1">The sequence shown here is derived from an EMBL/GenBank/DDBJ whole genome shotgun (WGS) entry which is preliminary data.</text>
</comment>
<evidence type="ECO:0000313" key="1">
    <source>
        <dbReference type="EMBL" id="GBN17205.1"/>
    </source>
</evidence>
<dbReference type="Proteomes" id="UP000499080">
    <property type="component" value="Unassembled WGS sequence"/>
</dbReference>
<dbReference type="AlphaFoldDB" id="A0A4Y2LQV8"/>
<sequence>MSKISHSGQRPNKIPRTKSIYIKCLNIKELNKFGRGWRTDNCSLPSPLACHMASSSDKEEELTSASASDSRDYKSIFSNGGRTAIGRSTVSTEVGLVVAKGFNAD</sequence>
<name>A0A4Y2LQV8_ARAVE</name>
<keyword evidence="2" id="KW-1185">Reference proteome</keyword>